<feature type="domain" description="HTH marR-type" evidence="2">
    <location>
        <begin position="3"/>
        <end position="137"/>
    </location>
</feature>
<dbReference type="SMART" id="SM00347">
    <property type="entry name" value="HTH_MARR"/>
    <property type="match status" value="1"/>
</dbReference>
<evidence type="ECO:0000256" key="1">
    <source>
        <dbReference type="ARBA" id="ARBA00023125"/>
    </source>
</evidence>
<dbReference type="GO" id="GO:0003700">
    <property type="term" value="F:DNA-binding transcription factor activity"/>
    <property type="evidence" value="ECO:0007669"/>
    <property type="project" value="InterPro"/>
</dbReference>
<dbReference type="PANTHER" id="PTHR33164:SF43">
    <property type="entry name" value="HTH-TYPE TRANSCRIPTIONAL REPRESSOR YETL"/>
    <property type="match status" value="1"/>
</dbReference>
<dbReference type="RefSeq" id="WP_036158965.1">
    <property type="nucleotide sequence ID" value="NZ_AVCX01000001.1"/>
</dbReference>
<dbReference type="OrthoDB" id="166070at2"/>
<dbReference type="PANTHER" id="PTHR33164">
    <property type="entry name" value="TRANSCRIPTIONAL REGULATOR, MARR FAMILY"/>
    <property type="match status" value="1"/>
</dbReference>
<dbReference type="Pfam" id="PF01047">
    <property type="entry name" value="MarR"/>
    <property type="match status" value="1"/>
</dbReference>
<dbReference type="PRINTS" id="PR00598">
    <property type="entry name" value="HTHMARR"/>
</dbReference>
<dbReference type="InterPro" id="IPR036388">
    <property type="entry name" value="WH-like_DNA-bd_sf"/>
</dbReference>
<evidence type="ECO:0000259" key="2">
    <source>
        <dbReference type="PROSITE" id="PS50995"/>
    </source>
</evidence>
<evidence type="ECO:0000313" key="4">
    <source>
        <dbReference type="Proteomes" id="UP000030437"/>
    </source>
</evidence>
<dbReference type="InterPro" id="IPR039422">
    <property type="entry name" value="MarR/SlyA-like"/>
</dbReference>
<evidence type="ECO:0000313" key="3">
    <source>
        <dbReference type="EMBL" id="KGR81916.1"/>
    </source>
</evidence>
<dbReference type="GO" id="GO:0006950">
    <property type="term" value="P:response to stress"/>
    <property type="evidence" value="ECO:0007669"/>
    <property type="project" value="TreeGrafter"/>
</dbReference>
<dbReference type="PROSITE" id="PS50995">
    <property type="entry name" value="HTH_MARR_2"/>
    <property type="match status" value="1"/>
</dbReference>
<dbReference type="GO" id="GO:0003677">
    <property type="term" value="F:DNA binding"/>
    <property type="evidence" value="ECO:0007669"/>
    <property type="project" value="UniProtKB-KW"/>
</dbReference>
<gene>
    <name evidence="3" type="ORF">CD32_21655</name>
</gene>
<reference evidence="3 4" key="1">
    <citation type="submission" date="2014-02" db="EMBL/GenBank/DDBJ databases">
        <title>Draft genome sequence of Lysinibacillus odysseyi NBRC 100172.</title>
        <authorList>
            <person name="Zhang F."/>
            <person name="Wang G."/>
            <person name="Zhang L."/>
        </authorList>
    </citation>
    <scope>NUCLEOTIDE SEQUENCE [LARGE SCALE GENOMIC DNA]</scope>
    <source>
        <strain evidence="3 4">NBRC 100172</strain>
    </source>
</reference>
<proteinExistence type="predicted"/>
<dbReference type="InterPro" id="IPR000835">
    <property type="entry name" value="HTH_MarR-typ"/>
</dbReference>
<dbReference type="SUPFAM" id="SSF46785">
    <property type="entry name" value="Winged helix' DNA-binding domain"/>
    <property type="match status" value="1"/>
</dbReference>
<comment type="caution">
    <text evidence="3">The sequence shown here is derived from an EMBL/GenBank/DDBJ whole genome shotgun (WGS) entry which is preliminary data.</text>
</comment>
<dbReference type="Gene3D" id="1.10.10.10">
    <property type="entry name" value="Winged helix-like DNA-binding domain superfamily/Winged helix DNA-binding domain"/>
    <property type="match status" value="1"/>
</dbReference>
<organism evidence="3 4">
    <name type="scientific">Lysinibacillus odysseyi 34hs-1 = NBRC 100172</name>
    <dbReference type="NCBI Taxonomy" id="1220589"/>
    <lineage>
        <taxon>Bacteria</taxon>
        <taxon>Bacillati</taxon>
        <taxon>Bacillota</taxon>
        <taxon>Bacilli</taxon>
        <taxon>Bacillales</taxon>
        <taxon>Bacillaceae</taxon>
        <taxon>Lysinibacillus</taxon>
    </lineage>
</organism>
<dbReference type="InterPro" id="IPR036390">
    <property type="entry name" value="WH_DNA-bd_sf"/>
</dbReference>
<name>A0A0A3IAY2_9BACI</name>
<dbReference type="STRING" id="1220589.CD32_21655"/>
<dbReference type="Proteomes" id="UP000030437">
    <property type="component" value="Unassembled WGS sequence"/>
</dbReference>
<dbReference type="EMBL" id="JPVP01000060">
    <property type="protein sequence ID" value="KGR81916.1"/>
    <property type="molecule type" value="Genomic_DNA"/>
</dbReference>
<dbReference type="eggNOG" id="COG1846">
    <property type="taxonomic scope" value="Bacteria"/>
</dbReference>
<protein>
    <submittedName>
        <fullName evidence="3">MarR family transcriptional regulator</fullName>
    </submittedName>
</protein>
<dbReference type="AlphaFoldDB" id="A0A0A3IAY2"/>
<sequence>MEKPSIYELINMVEQVNNASIIKFTEGLSQPIGISAVIVLSEVKKSCRCKPIDLAKKLGYSKSSITAISNKLMDAGYIARTEDQHDRRTVYFTITDKGNAILKEVEVLGQDYYKTIYSVLSEEELHQYIQIQRKLLNHIKNK</sequence>
<keyword evidence="4" id="KW-1185">Reference proteome</keyword>
<accession>A0A0A3IAY2</accession>
<keyword evidence="1" id="KW-0238">DNA-binding</keyword>